<proteinExistence type="predicted"/>
<name>A0A1H6IM19_9EURY</name>
<evidence type="ECO:0000313" key="3">
    <source>
        <dbReference type="Proteomes" id="UP000199215"/>
    </source>
</evidence>
<keyword evidence="1" id="KW-1133">Transmembrane helix</keyword>
<evidence type="ECO:0000313" key="2">
    <source>
        <dbReference type="EMBL" id="SEH49699.1"/>
    </source>
</evidence>
<reference evidence="2 3" key="1">
    <citation type="submission" date="2016-10" db="EMBL/GenBank/DDBJ databases">
        <authorList>
            <person name="de Groot N.N."/>
        </authorList>
    </citation>
    <scope>NUCLEOTIDE SEQUENCE [LARGE SCALE GENOMIC DNA]</scope>
    <source>
        <strain evidence="2 3">IBRC-M10418</strain>
    </source>
</reference>
<accession>A0A1H6IM19</accession>
<sequence>MAGGAAAISDMRRHELEKVARKNKGTVMLVSFILPWAGYLMIDETVFAALSFLSGHYFLLGHLIVPFHAKAIIDNARQELDQAGATW</sequence>
<dbReference type="EMBL" id="FNWU01000003">
    <property type="protein sequence ID" value="SEH49699.1"/>
    <property type="molecule type" value="Genomic_DNA"/>
</dbReference>
<keyword evidence="3" id="KW-1185">Reference proteome</keyword>
<dbReference type="AlphaFoldDB" id="A0A1H6IM19"/>
<keyword evidence="1" id="KW-0472">Membrane</keyword>
<keyword evidence="1" id="KW-0812">Transmembrane</keyword>
<dbReference type="Proteomes" id="UP000199215">
    <property type="component" value="Unassembled WGS sequence"/>
</dbReference>
<evidence type="ECO:0000256" key="1">
    <source>
        <dbReference type="SAM" id="Phobius"/>
    </source>
</evidence>
<gene>
    <name evidence="2" type="ORF">SAMN05192561_103109</name>
</gene>
<feature type="transmembrane region" description="Helical" evidence="1">
    <location>
        <begin position="48"/>
        <end position="67"/>
    </location>
</feature>
<organism evidence="2 3">
    <name type="scientific">Halopenitus malekzadehii</name>
    <dbReference type="NCBI Taxonomy" id="1267564"/>
    <lineage>
        <taxon>Archaea</taxon>
        <taxon>Methanobacteriati</taxon>
        <taxon>Methanobacteriota</taxon>
        <taxon>Stenosarchaea group</taxon>
        <taxon>Halobacteria</taxon>
        <taxon>Halobacteriales</taxon>
        <taxon>Haloferacaceae</taxon>
        <taxon>Halopenitus</taxon>
    </lineage>
</organism>
<protein>
    <submittedName>
        <fullName evidence="2">Uncharacterized protein</fullName>
    </submittedName>
</protein>
<feature type="transmembrane region" description="Helical" evidence="1">
    <location>
        <begin position="25"/>
        <end position="42"/>
    </location>
</feature>